<evidence type="ECO:0000313" key="1">
    <source>
        <dbReference type="EMBL" id="CAG8596429.1"/>
    </source>
</evidence>
<keyword evidence="2" id="KW-1185">Reference proteome</keyword>
<reference evidence="1" key="1">
    <citation type="submission" date="2021-06" db="EMBL/GenBank/DDBJ databases">
        <authorList>
            <person name="Kallberg Y."/>
            <person name="Tangrot J."/>
            <person name="Rosling A."/>
        </authorList>
    </citation>
    <scope>NUCLEOTIDE SEQUENCE</scope>
    <source>
        <strain evidence="1">CL356</strain>
    </source>
</reference>
<accession>A0ACA9MLQ5</accession>
<sequence>MTFHRPAIIIVTGHRTLGIRHQHGRPMAGFGAAILSNIYQGFALRMEPSTLRIRQKLPPSSRPARTKQHPPSFPTSPPIMGFARSATASNVSKERVDSSYGEDHLPTPAIPGGPAIECPPAIRPTNAMALSLECRPMISSLALQSAGRPTLGGSSASSGSTHSSFLNSGLPSAERTYPILALLELLRFRRQLDVMKDLDVLADDTSLAQVLRYQRAVSEGGDVGLRISHYSSSSSSISSGKSGKSSKSSKGRSKATGSPKQSSYNKELRLHALLHGNTLVLLSDLYEALGHLEDIPETMDSRLRAAVEDLTHNPLLGSIDHKRAVQYNAGSLNYLVLFTARASDAKYEQQPFIPISHSAREFPGAKIDYHVIPDGVTLPLEHELLVHCCFDGPDERQFAVDEMTFNRIDRLMEIKEGSKVKESKNLGVRKVDTDLGKAADLVEPFLRQLKAEMMAKKSPMVMLQQLDNGEILIVEDKEPLVALADALKDYARF</sequence>
<organism evidence="1 2">
    <name type="scientific">Acaulospora colombiana</name>
    <dbReference type="NCBI Taxonomy" id="27376"/>
    <lineage>
        <taxon>Eukaryota</taxon>
        <taxon>Fungi</taxon>
        <taxon>Fungi incertae sedis</taxon>
        <taxon>Mucoromycota</taxon>
        <taxon>Glomeromycotina</taxon>
        <taxon>Glomeromycetes</taxon>
        <taxon>Diversisporales</taxon>
        <taxon>Acaulosporaceae</taxon>
        <taxon>Acaulospora</taxon>
    </lineage>
</organism>
<evidence type="ECO:0000313" key="2">
    <source>
        <dbReference type="Proteomes" id="UP000789525"/>
    </source>
</evidence>
<gene>
    <name evidence="1" type="ORF">ACOLOM_LOCUS6518</name>
</gene>
<proteinExistence type="predicted"/>
<comment type="caution">
    <text evidence="1">The sequence shown here is derived from an EMBL/GenBank/DDBJ whole genome shotgun (WGS) entry which is preliminary data.</text>
</comment>
<dbReference type="Proteomes" id="UP000789525">
    <property type="component" value="Unassembled WGS sequence"/>
</dbReference>
<dbReference type="EMBL" id="CAJVPT010013513">
    <property type="protein sequence ID" value="CAG8596429.1"/>
    <property type="molecule type" value="Genomic_DNA"/>
</dbReference>
<name>A0ACA9MLQ5_9GLOM</name>
<protein>
    <submittedName>
        <fullName evidence="1">13812_t:CDS:1</fullName>
    </submittedName>
</protein>